<evidence type="ECO:0000313" key="9">
    <source>
        <dbReference type="Proteomes" id="UP000823388"/>
    </source>
</evidence>
<sequence>MTSFLSLQFTVTCRQCELFSGLQCNPSRSTHLRPTDPARLQLTAPAPRPPLRRPHRRHRARPGLRRRLPLARERGIRAAWRAPGRFGRKVEMVFVWLTAFFLVVALIVLVIYQLMCLADLEFDYINPFDSSSRINKVVMPEFVLQVLLSVLFLISGHWAMFLISAPMVYYNYTLYQRRQHLVDVTEIFNQLGREKKRRLFKIVSLIVLLFLSLFWMIWSVLSEEDE</sequence>
<reference evidence="8" key="1">
    <citation type="submission" date="2020-05" db="EMBL/GenBank/DDBJ databases">
        <title>WGS assembly of Panicum virgatum.</title>
        <authorList>
            <person name="Lovell J.T."/>
            <person name="Jenkins J."/>
            <person name="Shu S."/>
            <person name="Juenger T.E."/>
            <person name="Schmutz J."/>
        </authorList>
    </citation>
    <scope>NUCLEOTIDE SEQUENCE</scope>
    <source>
        <strain evidence="8">AP13</strain>
    </source>
</reference>
<evidence type="ECO:0000256" key="5">
    <source>
        <dbReference type="ARBA" id="ARBA00023136"/>
    </source>
</evidence>
<feature type="transmembrane region" description="Helical" evidence="7">
    <location>
        <begin position="142"/>
        <end position="170"/>
    </location>
</feature>
<accession>A0A8T0T480</accession>
<feature type="region of interest" description="Disordered" evidence="6">
    <location>
        <begin position="30"/>
        <end position="60"/>
    </location>
</feature>
<keyword evidence="5 7" id="KW-0472">Membrane</keyword>
<dbReference type="AlphaFoldDB" id="A0A8T0T480"/>
<feature type="compositionally biased region" description="Basic residues" evidence="6">
    <location>
        <begin position="50"/>
        <end position="60"/>
    </location>
</feature>
<evidence type="ECO:0000256" key="7">
    <source>
        <dbReference type="SAM" id="Phobius"/>
    </source>
</evidence>
<comment type="subcellular location">
    <subcellularLocation>
        <location evidence="1">Membrane</location>
        <topology evidence="1">Multi-pass membrane protein</topology>
    </subcellularLocation>
</comment>
<evidence type="ECO:0000313" key="8">
    <source>
        <dbReference type="EMBL" id="KAG2604025.1"/>
    </source>
</evidence>
<evidence type="ECO:0000256" key="6">
    <source>
        <dbReference type="SAM" id="MobiDB-lite"/>
    </source>
</evidence>
<keyword evidence="4 7" id="KW-1133">Transmembrane helix</keyword>
<proteinExistence type="inferred from homology"/>
<dbReference type="EMBL" id="CM029044">
    <property type="protein sequence ID" value="KAG2604025.1"/>
    <property type="molecule type" value="Genomic_DNA"/>
</dbReference>
<comment type="caution">
    <text evidence="8">The sequence shown here is derived from an EMBL/GenBank/DDBJ whole genome shotgun (WGS) entry which is preliminary data.</text>
</comment>
<evidence type="ECO:0000256" key="2">
    <source>
        <dbReference type="ARBA" id="ARBA00010095"/>
    </source>
</evidence>
<dbReference type="GO" id="GO:0016020">
    <property type="term" value="C:membrane"/>
    <property type="evidence" value="ECO:0007669"/>
    <property type="project" value="UniProtKB-SubCell"/>
</dbReference>
<dbReference type="SMART" id="SM01398">
    <property type="entry name" value="Cornichon"/>
    <property type="match status" value="1"/>
</dbReference>
<gene>
    <name evidence="8" type="ORF">PVAP13_4NG032300</name>
</gene>
<feature type="transmembrane region" description="Helical" evidence="7">
    <location>
        <begin position="93"/>
        <end position="115"/>
    </location>
</feature>
<keyword evidence="9" id="KW-1185">Reference proteome</keyword>
<evidence type="ECO:0000256" key="4">
    <source>
        <dbReference type="ARBA" id="ARBA00022989"/>
    </source>
</evidence>
<protein>
    <submittedName>
        <fullName evidence="8">Uncharacterized protein</fullName>
    </submittedName>
</protein>
<dbReference type="PANTHER" id="PTHR12290">
    <property type="entry name" value="CORNICHON-RELATED"/>
    <property type="match status" value="1"/>
</dbReference>
<dbReference type="InterPro" id="IPR003377">
    <property type="entry name" value="Cornichon"/>
</dbReference>
<dbReference type="Proteomes" id="UP000823388">
    <property type="component" value="Chromosome 4N"/>
</dbReference>
<evidence type="ECO:0000256" key="3">
    <source>
        <dbReference type="ARBA" id="ARBA00022692"/>
    </source>
</evidence>
<dbReference type="GO" id="GO:0016192">
    <property type="term" value="P:vesicle-mediated transport"/>
    <property type="evidence" value="ECO:0007669"/>
    <property type="project" value="InterPro"/>
</dbReference>
<dbReference type="Pfam" id="PF03311">
    <property type="entry name" value="Cornichon"/>
    <property type="match status" value="1"/>
</dbReference>
<name>A0A8T0T480_PANVG</name>
<keyword evidence="3 7" id="KW-0812">Transmembrane</keyword>
<feature type="transmembrane region" description="Helical" evidence="7">
    <location>
        <begin position="199"/>
        <end position="221"/>
    </location>
</feature>
<evidence type="ECO:0000256" key="1">
    <source>
        <dbReference type="ARBA" id="ARBA00004141"/>
    </source>
</evidence>
<organism evidence="8 9">
    <name type="scientific">Panicum virgatum</name>
    <name type="common">Blackwell switchgrass</name>
    <dbReference type="NCBI Taxonomy" id="38727"/>
    <lineage>
        <taxon>Eukaryota</taxon>
        <taxon>Viridiplantae</taxon>
        <taxon>Streptophyta</taxon>
        <taxon>Embryophyta</taxon>
        <taxon>Tracheophyta</taxon>
        <taxon>Spermatophyta</taxon>
        <taxon>Magnoliopsida</taxon>
        <taxon>Liliopsida</taxon>
        <taxon>Poales</taxon>
        <taxon>Poaceae</taxon>
        <taxon>PACMAD clade</taxon>
        <taxon>Panicoideae</taxon>
        <taxon>Panicodae</taxon>
        <taxon>Paniceae</taxon>
        <taxon>Panicinae</taxon>
        <taxon>Panicum</taxon>
        <taxon>Panicum sect. Hiantes</taxon>
    </lineage>
</organism>
<comment type="similarity">
    <text evidence="2">Belongs to the cornichon family.</text>
</comment>